<dbReference type="RefSeq" id="WP_141612370.1">
    <property type="nucleotide sequence ID" value="NZ_VIGC02000044.1"/>
</dbReference>
<comment type="similarity">
    <text evidence="1">Belongs to the CutA family.</text>
</comment>
<proteinExistence type="inferred from homology"/>
<dbReference type="PANTHER" id="PTHR23419:SF8">
    <property type="entry name" value="FI09726P"/>
    <property type="match status" value="1"/>
</dbReference>
<organism evidence="2 3">
    <name type="scientific">Litorilinea aerophila</name>
    <dbReference type="NCBI Taxonomy" id="1204385"/>
    <lineage>
        <taxon>Bacteria</taxon>
        <taxon>Bacillati</taxon>
        <taxon>Chloroflexota</taxon>
        <taxon>Caldilineae</taxon>
        <taxon>Caldilineales</taxon>
        <taxon>Caldilineaceae</taxon>
        <taxon>Litorilinea</taxon>
    </lineage>
</organism>
<dbReference type="GO" id="GO:0005507">
    <property type="term" value="F:copper ion binding"/>
    <property type="evidence" value="ECO:0007669"/>
    <property type="project" value="TreeGrafter"/>
</dbReference>
<dbReference type="EMBL" id="VIGC01000044">
    <property type="protein sequence ID" value="TQE93272.1"/>
    <property type="molecule type" value="Genomic_DNA"/>
</dbReference>
<dbReference type="AlphaFoldDB" id="A0A540V973"/>
<gene>
    <name evidence="2" type="ORF">FKZ61_22235</name>
</gene>
<reference evidence="2 3" key="1">
    <citation type="submission" date="2019-06" db="EMBL/GenBank/DDBJ databases">
        <title>Genome sequence of Litorilinea aerophila BAA-2444.</title>
        <authorList>
            <person name="Maclea K.S."/>
            <person name="Maurais E.G."/>
            <person name="Iannazzi L.C."/>
        </authorList>
    </citation>
    <scope>NUCLEOTIDE SEQUENCE [LARGE SCALE GENOMIC DNA]</scope>
    <source>
        <strain evidence="2 3">ATCC BAA-2444</strain>
    </source>
</reference>
<keyword evidence="3" id="KW-1185">Reference proteome</keyword>
<name>A0A540V973_9CHLR</name>
<evidence type="ECO:0000313" key="3">
    <source>
        <dbReference type="Proteomes" id="UP000317371"/>
    </source>
</evidence>
<sequence length="105" mass="12058">MTCIAVVTTVGSRTEAQTLARTLVERELAACAHISEVESFYHWQGKVQNEVEYRVIFKTVAERYADLEEAIRALHSYELPAIYAWPLEPVYEPYARWIEAHSAGR</sequence>
<dbReference type="Gene3D" id="3.30.70.120">
    <property type="match status" value="1"/>
</dbReference>
<protein>
    <submittedName>
        <fullName evidence="2">Divalent-cation tolerance protein CutA</fullName>
    </submittedName>
</protein>
<dbReference type="PANTHER" id="PTHR23419">
    <property type="entry name" value="DIVALENT CATION TOLERANCE CUTA-RELATED"/>
    <property type="match status" value="1"/>
</dbReference>
<accession>A0A540V973</accession>
<dbReference type="Pfam" id="PF03091">
    <property type="entry name" value="CutA1"/>
    <property type="match status" value="1"/>
</dbReference>
<dbReference type="InterPro" id="IPR015867">
    <property type="entry name" value="N-reg_PII/ATP_PRibTrfase_C"/>
</dbReference>
<dbReference type="OrthoDB" id="37622at2"/>
<comment type="caution">
    <text evidence="2">The sequence shown here is derived from an EMBL/GenBank/DDBJ whole genome shotgun (WGS) entry which is preliminary data.</text>
</comment>
<dbReference type="InParanoid" id="A0A540V973"/>
<dbReference type="InterPro" id="IPR011322">
    <property type="entry name" value="N-reg_PII-like_a/b"/>
</dbReference>
<dbReference type="Proteomes" id="UP000317371">
    <property type="component" value="Unassembled WGS sequence"/>
</dbReference>
<evidence type="ECO:0000256" key="1">
    <source>
        <dbReference type="ARBA" id="ARBA00010169"/>
    </source>
</evidence>
<dbReference type="InterPro" id="IPR004323">
    <property type="entry name" value="Ion_tolerance_CutA"/>
</dbReference>
<evidence type="ECO:0000313" key="2">
    <source>
        <dbReference type="EMBL" id="TQE93272.1"/>
    </source>
</evidence>
<dbReference type="GO" id="GO:0010038">
    <property type="term" value="P:response to metal ion"/>
    <property type="evidence" value="ECO:0007669"/>
    <property type="project" value="InterPro"/>
</dbReference>
<dbReference type="SUPFAM" id="SSF54913">
    <property type="entry name" value="GlnB-like"/>
    <property type="match status" value="1"/>
</dbReference>